<dbReference type="OMA" id="CVIQITG"/>
<sequence>MTCVIQITGGKDVGKTALAERIIARLKERGYTVVAVKLSHHDPEPPTKDTHRLRKAGADKVVFYNGEVYVVYKRGLECAELDADFIIVEGLRGEKVGYKIHVGPDPPGDADAVVPTPDAPVEIKCVEADPCAVLSALRRHPPPRTRWGVAPPH</sequence>
<dbReference type="RefSeq" id="WP_011900244.1">
    <property type="nucleotide sequence ID" value="NZ_JAAVJF010000001.1"/>
</dbReference>
<dbReference type="Gene3D" id="3.40.50.300">
    <property type="entry name" value="P-loop containing nucleotide triphosphate hydrolases"/>
    <property type="match status" value="1"/>
</dbReference>
<name>A0A7L4P6K6_9CREN</name>
<organism evidence="2 3">
    <name type="scientific">Pyrobaculum arsenaticum</name>
    <dbReference type="NCBI Taxonomy" id="121277"/>
    <lineage>
        <taxon>Archaea</taxon>
        <taxon>Thermoproteota</taxon>
        <taxon>Thermoprotei</taxon>
        <taxon>Thermoproteales</taxon>
        <taxon>Thermoproteaceae</taxon>
        <taxon>Pyrobaculum</taxon>
    </lineage>
</organism>
<dbReference type="InterPro" id="IPR052539">
    <property type="entry name" value="MGD_biosynthesis_adapter"/>
</dbReference>
<feature type="domain" description="Molybdopterin-guanine dinucleotide biosynthesis protein B (MobB)" evidence="1">
    <location>
        <begin position="4"/>
        <end position="96"/>
    </location>
</feature>
<dbReference type="Proteomes" id="UP000554766">
    <property type="component" value="Unassembled WGS sequence"/>
</dbReference>
<accession>A0A7L4P6K6</accession>
<dbReference type="Pfam" id="PF03205">
    <property type="entry name" value="MobB"/>
    <property type="match status" value="1"/>
</dbReference>
<dbReference type="SUPFAM" id="SSF52540">
    <property type="entry name" value="P-loop containing nucleoside triphosphate hydrolases"/>
    <property type="match status" value="1"/>
</dbReference>
<dbReference type="AlphaFoldDB" id="A0A7L4P6K6"/>
<dbReference type="GO" id="GO:0005525">
    <property type="term" value="F:GTP binding"/>
    <property type="evidence" value="ECO:0007669"/>
    <property type="project" value="InterPro"/>
</dbReference>
<dbReference type="InterPro" id="IPR027417">
    <property type="entry name" value="P-loop_NTPase"/>
</dbReference>
<evidence type="ECO:0000313" key="3">
    <source>
        <dbReference type="Proteomes" id="UP000554766"/>
    </source>
</evidence>
<evidence type="ECO:0000259" key="1">
    <source>
        <dbReference type="Pfam" id="PF03205"/>
    </source>
</evidence>
<protein>
    <submittedName>
        <fullName evidence="2">Molybdopterin-guanine dinucleotide biosynthesis protein B</fullName>
    </submittedName>
</protein>
<gene>
    <name evidence="2" type="primary">mobB</name>
    <name evidence="2" type="ORF">HC235_01800</name>
</gene>
<dbReference type="GO" id="GO:0006777">
    <property type="term" value="P:Mo-molybdopterin cofactor biosynthetic process"/>
    <property type="evidence" value="ECO:0007669"/>
    <property type="project" value="InterPro"/>
</dbReference>
<dbReference type="NCBIfam" id="TIGR00176">
    <property type="entry name" value="mobB"/>
    <property type="match status" value="1"/>
</dbReference>
<dbReference type="PANTHER" id="PTHR40072:SF1">
    <property type="entry name" value="MOLYBDOPTERIN-GUANINE DINUCLEOTIDE BIOSYNTHESIS ADAPTER PROTEIN"/>
    <property type="match status" value="1"/>
</dbReference>
<dbReference type="EMBL" id="JAAVJF010000001">
    <property type="protein sequence ID" value="NYR14719.1"/>
    <property type="molecule type" value="Genomic_DNA"/>
</dbReference>
<proteinExistence type="predicted"/>
<keyword evidence="3" id="KW-1185">Reference proteome</keyword>
<dbReference type="GeneID" id="5055104"/>
<evidence type="ECO:0000313" key="2">
    <source>
        <dbReference type="EMBL" id="NYR14719.1"/>
    </source>
</evidence>
<dbReference type="InterPro" id="IPR004435">
    <property type="entry name" value="MobB_dom"/>
</dbReference>
<dbReference type="PANTHER" id="PTHR40072">
    <property type="entry name" value="MOLYBDOPTERIN-GUANINE DINUCLEOTIDE BIOSYNTHESIS ADAPTER PROTEIN-RELATED"/>
    <property type="match status" value="1"/>
</dbReference>
<comment type="caution">
    <text evidence="2">The sequence shown here is derived from an EMBL/GenBank/DDBJ whole genome shotgun (WGS) entry which is preliminary data.</text>
</comment>
<reference evidence="2 3" key="1">
    <citation type="journal article" date="2020" name="Nat. Commun.">
        <title>The structures of two archaeal type IV pili illuminate evolutionary relationships.</title>
        <authorList>
            <person name="Wang F."/>
            <person name="Baquero D.P."/>
            <person name="Su Z."/>
            <person name="Beltran L.C."/>
            <person name="Prangishvili D."/>
            <person name="Krupovic M."/>
            <person name="Egelman E.H."/>
        </authorList>
    </citation>
    <scope>NUCLEOTIDE SEQUENCE [LARGE SCALE GENOMIC DNA]</scope>
    <source>
        <strain evidence="2 3">2GA</strain>
    </source>
</reference>